<keyword evidence="10" id="KW-0732">Signal</keyword>
<evidence type="ECO:0000259" key="11">
    <source>
        <dbReference type="PROSITE" id="PS50059"/>
    </source>
</evidence>
<dbReference type="EMBL" id="FUXA01000004">
    <property type="protein sequence ID" value="SJZ44688.1"/>
    <property type="molecule type" value="Genomic_DNA"/>
</dbReference>
<dbReference type="InterPro" id="IPR008880">
    <property type="entry name" value="Trigger_fac_C"/>
</dbReference>
<dbReference type="SUPFAM" id="SSF109998">
    <property type="entry name" value="Triger factor/SurA peptide-binding domain-like"/>
    <property type="match status" value="1"/>
</dbReference>
<keyword evidence="6" id="KW-0131">Cell cycle</keyword>
<feature type="region of interest" description="Disordered" evidence="9">
    <location>
        <begin position="23"/>
        <end position="42"/>
    </location>
</feature>
<evidence type="ECO:0000256" key="5">
    <source>
        <dbReference type="ARBA" id="ARBA00023235"/>
    </source>
</evidence>
<keyword evidence="3" id="KW-0132">Cell division</keyword>
<keyword evidence="13" id="KW-1185">Reference proteome</keyword>
<feature type="chain" id="PRO_5038923611" description="peptidylprolyl isomerase" evidence="10">
    <location>
        <begin position="20"/>
        <end position="418"/>
    </location>
</feature>
<dbReference type="GO" id="GO:0003755">
    <property type="term" value="F:peptidyl-prolyl cis-trans isomerase activity"/>
    <property type="evidence" value="ECO:0007669"/>
    <property type="project" value="UniProtKB-KW"/>
</dbReference>
<dbReference type="PROSITE" id="PS51257">
    <property type="entry name" value="PROKAR_LIPOPROTEIN"/>
    <property type="match status" value="1"/>
</dbReference>
<keyword evidence="5 7" id="KW-0413">Isomerase</keyword>
<dbReference type="InterPro" id="IPR001179">
    <property type="entry name" value="PPIase_FKBP_dom"/>
</dbReference>
<evidence type="ECO:0000256" key="9">
    <source>
        <dbReference type="SAM" id="MobiDB-lite"/>
    </source>
</evidence>
<dbReference type="AlphaFoldDB" id="A0A1T4KQR0"/>
<dbReference type="Gene3D" id="3.10.50.40">
    <property type="match status" value="1"/>
</dbReference>
<dbReference type="RefSeq" id="WP_078786181.1">
    <property type="nucleotide sequence ID" value="NZ_FMTO01000003.1"/>
</dbReference>
<feature type="compositionally biased region" description="Low complexity" evidence="9">
    <location>
        <begin position="402"/>
        <end position="418"/>
    </location>
</feature>
<name>A0A1T4KQR0_9FIRM</name>
<evidence type="ECO:0000313" key="12">
    <source>
        <dbReference type="EMBL" id="SJZ44688.1"/>
    </source>
</evidence>
<dbReference type="OrthoDB" id="9767721at2"/>
<keyword evidence="4 7" id="KW-0697">Rotamase</keyword>
<comment type="catalytic activity">
    <reaction evidence="1 7">
        <text>[protein]-peptidylproline (omega=180) = [protein]-peptidylproline (omega=0)</text>
        <dbReference type="Rhea" id="RHEA:16237"/>
        <dbReference type="Rhea" id="RHEA-COMP:10747"/>
        <dbReference type="Rhea" id="RHEA-COMP:10748"/>
        <dbReference type="ChEBI" id="CHEBI:83833"/>
        <dbReference type="ChEBI" id="CHEBI:83834"/>
        <dbReference type="EC" id="5.2.1.8"/>
    </reaction>
</comment>
<dbReference type="InterPro" id="IPR037041">
    <property type="entry name" value="Trigger_fac_C_sf"/>
</dbReference>
<protein>
    <recommendedName>
        <fullName evidence="7">peptidylprolyl isomerase</fullName>
        <ecNumber evidence="7">5.2.1.8</ecNumber>
    </recommendedName>
</protein>
<dbReference type="PIRSF" id="PIRSF003095">
    <property type="entry name" value="Trigger_factor"/>
    <property type="match status" value="1"/>
</dbReference>
<evidence type="ECO:0000256" key="4">
    <source>
        <dbReference type="ARBA" id="ARBA00023110"/>
    </source>
</evidence>
<dbReference type="Gene3D" id="1.10.3120.10">
    <property type="entry name" value="Trigger factor, C-terminal domain"/>
    <property type="match status" value="1"/>
</dbReference>
<evidence type="ECO:0000256" key="10">
    <source>
        <dbReference type="SAM" id="SignalP"/>
    </source>
</evidence>
<organism evidence="12 13">
    <name type="scientific">Eubacterium ruminantium</name>
    <dbReference type="NCBI Taxonomy" id="42322"/>
    <lineage>
        <taxon>Bacteria</taxon>
        <taxon>Bacillati</taxon>
        <taxon>Bacillota</taxon>
        <taxon>Clostridia</taxon>
        <taxon>Eubacteriales</taxon>
        <taxon>Eubacteriaceae</taxon>
        <taxon>Eubacterium</taxon>
    </lineage>
</organism>
<dbReference type="Proteomes" id="UP000189857">
    <property type="component" value="Unassembled WGS sequence"/>
</dbReference>
<dbReference type="GO" id="GO:0006457">
    <property type="term" value="P:protein folding"/>
    <property type="evidence" value="ECO:0007669"/>
    <property type="project" value="InterPro"/>
</dbReference>
<evidence type="ECO:0000313" key="13">
    <source>
        <dbReference type="Proteomes" id="UP000189857"/>
    </source>
</evidence>
<dbReference type="InterPro" id="IPR005215">
    <property type="entry name" value="Trig_fac"/>
</dbReference>
<comment type="subcellular location">
    <subcellularLocation>
        <location evidence="2">Cytoplasm</location>
    </subcellularLocation>
</comment>
<evidence type="ECO:0000256" key="6">
    <source>
        <dbReference type="ARBA" id="ARBA00023306"/>
    </source>
</evidence>
<dbReference type="SUPFAM" id="SSF54534">
    <property type="entry name" value="FKBP-like"/>
    <property type="match status" value="1"/>
</dbReference>
<dbReference type="Pfam" id="PF00254">
    <property type="entry name" value="FKBP_C"/>
    <property type="match status" value="1"/>
</dbReference>
<feature type="signal peptide" evidence="10">
    <location>
        <begin position="1"/>
        <end position="19"/>
    </location>
</feature>
<dbReference type="Pfam" id="PF05698">
    <property type="entry name" value="Trigger_C"/>
    <property type="match status" value="1"/>
</dbReference>
<feature type="compositionally biased region" description="Basic and acidic residues" evidence="9">
    <location>
        <begin position="379"/>
        <end position="401"/>
    </location>
</feature>
<gene>
    <name evidence="12" type="ORF">SAMN02745110_00517</name>
</gene>
<evidence type="ECO:0000256" key="7">
    <source>
        <dbReference type="PROSITE-ProRule" id="PRU00277"/>
    </source>
</evidence>
<dbReference type="EC" id="5.2.1.8" evidence="7"/>
<dbReference type="PROSITE" id="PS50059">
    <property type="entry name" value="FKBP_PPIASE"/>
    <property type="match status" value="1"/>
</dbReference>
<dbReference type="InterPro" id="IPR046357">
    <property type="entry name" value="PPIase_dom_sf"/>
</dbReference>
<keyword evidence="8" id="KW-0175">Coiled coil</keyword>
<proteinExistence type="predicted"/>
<evidence type="ECO:0000256" key="1">
    <source>
        <dbReference type="ARBA" id="ARBA00000971"/>
    </source>
</evidence>
<dbReference type="GO" id="GO:0005737">
    <property type="term" value="C:cytoplasm"/>
    <property type="evidence" value="ECO:0007669"/>
    <property type="project" value="UniProtKB-SubCell"/>
</dbReference>
<evidence type="ECO:0000256" key="2">
    <source>
        <dbReference type="ARBA" id="ARBA00004496"/>
    </source>
</evidence>
<feature type="domain" description="PPIase FKBP-type" evidence="11">
    <location>
        <begin position="105"/>
        <end position="167"/>
    </location>
</feature>
<dbReference type="InterPro" id="IPR027304">
    <property type="entry name" value="Trigger_fact/SurA_dom_sf"/>
</dbReference>
<sequence length="418" mass="46989">MKKKICLVLVGAMCLTAFASCGKGKNKDKKDESTVATSTSAEENDVIAKMKDKYRDCVKVSDYNGVEYVPVKSEVTDEEIEQDRQSLINQGTTHTEDKTKVATYGDAVNIDYTGYVDDQTFEGGSTQGQGTQITLGSSGYIDNFDEQIVGHKPGDKFDVNVTFPDPYSGNPDLSGKKARFETTLNSIIIHHIPEYNDELVKNNTSYENVAEYEKAMKEKHEEEHAKNDLSSNKESVISSIIESSEVVQYPEEEVKKLIDQMISQVKQLAESNNVDFETIISYYYGKSTEDEFKEYISDYVRDYIKQKMILVNIADKENISVTADEYDAKKSELKKNYNIADDKQFDQYYSEEDVYYMILADKVIDLAFGKAKAVDKLSSDKEVPNDNEKVLEELEKNKSSEEASTGEATTEAASVDGE</sequence>
<accession>A0A1T4KQR0</accession>
<dbReference type="GO" id="GO:0051301">
    <property type="term" value="P:cell division"/>
    <property type="evidence" value="ECO:0007669"/>
    <property type="project" value="UniProtKB-KW"/>
</dbReference>
<feature type="coiled-coil region" evidence="8">
    <location>
        <begin position="316"/>
        <end position="343"/>
    </location>
</feature>
<evidence type="ECO:0000256" key="3">
    <source>
        <dbReference type="ARBA" id="ARBA00022618"/>
    </source>
</evidence>
<dbReference type="GO" id="GO:0015031">
    <property type="term" value="P:protein transport"/>
    <property type="evidence" value="ECO:0007669"/>
    <property type="project" value="InterPro"/>
</dbReference>
<reference evidence="12 13" key="1">
    <citation type="submission" date="2017-02" db="EMBL/GenBank/DDBJ databases">
        <authorList>
            <person name="Peterson S.W."/>
        </authorList>
    </citation>
    <scope>NUCLEOTIDE SEQUENCE [LARGE SCALE GENOMIC DNA]</scope>
    <source>
        <strain evidence="12 13">ATCC 17233</strain>
    </source>
</reference>
<feature type="region of interest" description="Disordered" evidence="9">
    <location>
        <begin position="379"/>
        <end position="418"/>
    </location>
</feature>
<evidence type="ECO:0000256" key="8">
    <source>
        <dbReference type="SAM" id="Coils"/>
    </source>
</evidence>